<dbReference type="Proteomes" id="UP000001822">
    <property type="component" value="Chromosome"/>
</dbReference>
<dbReference type="EMBL" id="CP000383">
    <property type="protein sequence ID" value="ABG60450.1"/>
    <property type="molecule type" value="Genomic_DNA"/>
</dbReference>
<dbReference type="RefSeq" id="WP_011586560.1">
    <property type="nucleotide sequence ID" value="NC_008255.1"/>
</dbReference>
<gene>
    <name evidence="1" type="ordered locus">CHU_3210</name>
</gene>
<proteinExistence type="predicted"/>
<evidence type="ECO:0000313" key="2">
    <source>
        <dbReference type="Proteomes" id="UP000001822"/>
    </source>
</evidence>
<dbReference type="OrthoDB" id="1431329at2"/>
<organism evidence="1 2">
    <name type="scientific">Cytophaga hutchinsonii (strain ATCC 33406 / DSM 1761 / CIP 103989 / NBRC 15051 / NCIMB 9469 / D465)</name>
    <dbReference type="NCBI Taxonomy" id="269798"/>
    <lineage>
        <taxon>Bacteria</taxon>
        <taxon>Pseudomonadati</taxon>
        <taxon>Bacteroidota</taxon>
        <taxon>Cytophagia</taxon>
        <taxon>Cytophagales</taxon>
        <taxon>Cytophagaceae</taxon>
        <taxon>Cytophaga</taxon>
    </lineage>
</organism>
<sequence length="203" mass="23791">MKTLLQVIIIYVLLTACSVKELSPSDYIYWVEDPDNGLHKIEQIGELVYEVQYKPADYILCKTGELDEVVSDKLLDSLRTQYDSLIYFTIVLKTTSGKDPVSQHTNSKDIEEAALYYFQYNFQQDIHLKIADKDDKQYSPVLFHFERMYTINNAKVFLMAFDKTSEMKDNDLQLIIHSKYLTSGLVKFYFDKDIFVQQTKMKL</sequence>
<keyword evidence="2" id="KW-1185">Reference proteome</keyword>
<name>A0A6N4SVQ2_CYTH3</name>
<reference evidence="1 2" key="1">
    <citation type="journal article" date="2007" name="Appl. Environ. Microbiol.">
        <title>Genome sequence of the cellulolytic gliding bacterium Cytophaga hutchinsonii.</title>
        <authorList>
            <person name="Xie G."/>
            <person name="Bruce D.C."/>
            <person name="Challacombe J.F."/>
            <person name="Chertkov O."/>
            <person name="Detter J.C."/>
            <person name="Gilna P."/>
            <person name="Han C.S."/>
            <person name="Lucas S."/>
            <person name="Misra M."/>
            <person name="Myers G.L."/>
            <person name="Richardson P."/>
            <person name="Tapia R."/>
            <person name="Thayer N."/>
            <person name="Thompson L.S."/>
            <person name="Brettin T.S."/>
            <person name="Henrissat B."/>
            <person name="Wilson D.B."/>
            <person name="McBride M.J."/>
        </authorList>
    </citation>
    <scope>NUCLEOTIDE SEQUENCE [LARGE SCALE GENOMIC DNA]</scope>
    <source>
        <strain evidence="2">ATCC 33406 / DSM 1761 / CIP 103989 / NBRC 15051 / NCIMB 9469 / D465</strain>
    </source>
</reference>
<protein>
    <recommendedName>
        <fullName evidence="3">Lipoprotein</fullName>
    </recommendedName>
</protein>
<evidence type="ECO:0008006" key="3">
    <source>
        <dbReference type="Google" id="ProtNLM"/>
    </source>
</evidence>
<dbReference type="KEGG" id="chu:CHU_3210"/>
<accession>A0A6N4SVQ2</accession>
<evidence type="ECO:0000313" key="1">
    <source>
        <dbReference type="EMBL" id="ABG60450.1"/>
    </source>
</evidence>
<dbReference type="AlphaFoldDB" id="A0A6N4SVQ2"/>
<dbReference type="PROSITE" id="PS51257">
    <property type="entry name" value="PROKAR_LIPOPROTEIN"/>
    <property type="match status" value="1"/>
</dbReference>